<accession>A0A2G8LBQ8</accession>
<name>A0A2G8LBQ8_STIJA</name>
<dbReference type="Pfam" id="PF06350">
    <property type="entry name" value="HSL_N"/>
    <property type="match status" value="1"/>
</dbReference>
<gene>
    <name evidence="2" type="ORF">BSL78_05414</name>
</gene>
<dbReference type="PANTHER" id="PTHR23025:SF3">
    <property type="entry name" value="HORMONE-SENSITIVE LIPASE"/>
    <property type="match status" value="1"/>
</dbReference>
<evidence type="ECO:0000313" key="3">
    <source>
        <dbReference type="Proteomes" id="UP000230750"/>
    </source>
</evidence>
<dbReference type="InterPro" id="IPR010468">
    <property type="entry name" value="HSL_N"/>
</dbReference>
<dbReference type="EMBL" id="MRZV01000135">
    <property type="protein sequence ID" value="PIK57682.1"/>
    <property type="molecule type" value="Genomic_DNA"/>
</dbReference>
<dbReference type="GO" id="GO:0019433">
    <property type="term" value="P:triglyceride catabolic process"/>
    <property type="evidence" value="ECO:0007669"/>
    <property type="project" value="TreeGrafter"/>
</dbReference>
<sequence length="138" mass="15341">MCNFMAGSVAINKLIQITPHNFEMERVDNSEETATITPPCAHVGPGPVQIRLLSFVEREGQAWVQDGEEQREDSRVIYRPRNHPAQCPKGFSYIFMVEGLSATPPSRMRSTCVPGKGPRCPLVSIDYSCLLSFLSLSL</sequence>
<dbReference type="Proteomes" id="UP000230750">
    <property type="component" value="Unassembled WGS sequence"/>
</dbReference>
<dbReference type="OrthoDB" id="408631at2759"/>
<evidence type="ECO:0000313" key="2">
    <source>
        <dbReference type="EMBL" id="PIK57682.1"/>
    </source>
</evidence>
<reference evidence="2 3" key="1">
    <citation type="journal article" date="2017" name="PLoS Biol.">
        <title>The sea cucumber genome provides insights into morphological evolution and visceral regeneration.</title>
        <authorList>
            <person name="Zhang X."/>
            <person name="Sun L."/>
            <person name="Yuan J."/>
            <person name="Sun Y."/>
            <person name="Gao Y."/>
            <person name="Zhang L."/>
            <person name="Li S."/>
            <person name="Dai H."/>
            <person name="Hamel J.F."/>
            <person name="Liu C."/>
            <person name="Yu Y."/>
            <person name="Liu S."/>
            <person name="Lin W."/>
            <person name="Guo K."/>
            <person name="Jin S."/>
            <person name="Xu P."/>
            <person name="Storey K.B."/>
            <person name="Huan P."/>
            <person name="Zhang T."/>
            <person name="Zhou Y."/>
            <person name="Zhang J."/>
            <person name="Lin C."/>
            <person name="Li X."/>
            <person name="Xing L."/>
            <person name="Huo D."/>
            <person name="Sun M."/>
            <person name="Wang L."/>
            <person name="Mercier A."/>
            <person name="Li F."/>
            <person name="Yang H."/>
            <person name="Xiang J."/>
        </authorList>
    </citation>
    <scope>NUCLEOTIDE SEQUENCE [LARGE SCALE GENOMIC DNA]</scope>
    <source>
        <strain evidence="2">Shaxun</strain>
        <tissue evidence="2">Muscle</tissue>
    </source>
</reference>
<dbReference type="GO" id="GO:0005829">
    <property type="term" value="C:cytosol"/>
    <property type="evidence" value="ECO:0007669"/>
    <property type="project" value="TreeGrafter"/>
</dbReference>
<dbReference type="GO" id="GO:0004806">
    <property type="term" value="F:triacylglycerol lipase activity"/>
    <property type="evidence" value="ECO:0007669"/>
    <property type="project" value="TreeGrafter"/>
</dbReference>
<dbReference type="AlphaFoldDB" id="A0A2G8LBQ8"/>
<dbReference type="PANTHER" id="PTHR23025">
    <property type="entry name" value="TRIACYLGLYCEROL LIPASE"/>
    <property type="match status" value="1"/>
</dbReference>
<feature type="domain" description="Hormone-sensitive lipase N-terminal" evidence="1">
    <location>
        <begin position="2"/>
        <end position="61"/>
    </location>
</feature>
<dbReference type="GO" id="GO:0008203">
    <property type="term" value="P:cholesterol metabolic process"/>
    <property type="evidence" value="ECO:0007669"/>
    <property type="project" value="InterPro"/>
</dbReference>
<dbReference type="GO" id="GO:0004771">
    <property type="term" value="F:sterol ester esterase activity"/>
    <property type="evidence" value="ECO:0007669"/>
    <property type="project" value="TreeGrafter"/>
</dbReference>
<keyword evidence="3" id="KW-1185">Reference proteome</keyword>
<dbReference type="STRING" id="307972.A0A2G8LBQ8"/>
<proteinExistence type="predicted"/>
<comment type="caution">
    <text evidence="2">The sequence shown here is derived from an EMBL/GenBank/DDBJ whole genome shotgun (WGS) entry which is preliminary data.</text>
</comment>
<evidence type="ECO:0000259" key="1">
    <source>
        <dbReference type="Pfam" id="PF06350"/>
    </source>
</evidence>
<protein>
    <submittedName>
        <fullName evidence="2">Putative hormone-sensitive lipase isoform X2</fullName>
    </submittedName>
</protein>
<organism evidence="2 3">
    <name type="scientific">Stichopus japonicus</name>
    <name type="common">Sea cucumber</name>
    <dbReference type="NCBI Taxonomy" id="307972"/>
    <lineage>
        <taxon>Eukaryota</taxon>
        <taxon>Metazoa</taxon>
        <taxon>Echinodermata</taxon>
        <taxon>Eleutherozoa</taxon>
        <taxon>Echinozoa</taxon>
        <taxon>Holothuroidea</taxon>
        <taxon>Aspidochirotacea</taxon>
        <taxon>Aspidochirotida</taxon>
        <taxon>Stichopodidae</taxon>
        <taxon>Apostichopus</taxon>
    </lineage>
</organism>